<dbReference type="Gene3D" id="2.60.120.200">
    <property type="match status" value="1"/>
</dbReference>
<dbReference type="AlphaFoldDB" id="A0A7D9DSW2"/>
<dbReference type="SUPFAM" id="SSF49899">
    <property type="entry name" value="Concanavalin A-like lectins/glucanases"/>
    <property type="match status" value="1"/>
</dbReference>
<name>A0A7D9DSW2_PARCT</name>
<protein>
    <submittedName>
        <fullName evidence="1">Uncharacterized protein</fullName>
    </submittedName>
</protein>
<dbReference type="InterPro" id="IPR013320">
    <property type="entry name" value="ConA-like_dom_sf"/>
</dbReference>
<accession>A0A7D9DSW2</accession>
<feature type="non-terminal residue" evidence="1">
    <location>
        <position position="1"/>
    </location>
</feature>
<dbReference type="EMBL" id="CACRXK020001968">
    <property type="protein sequence ID" value="CAB3992042.1"/>
    <property type="molecule type" value="Genomic_DNA"/>
</dbReference>
<sequence length="160" mass="18369">MGRIFFETANRASQLIDRSFNCSFDTGPCGWKLKGSAGEKYDTELKQYVDSFKHNQKGILRSPKIVASKACLTFQYMSNSWWSLDHSRMFVYVKDAESKQLLPVNDKLLYYGHSKWNTIKIDLNIVNGFTQVVIDFTLVKFYVSVANFVLYTEIESCGSV</sequence>
<evidence type="ECO:0000313" key="2">
    <source>
        <dbReference type="Proteomes" id="UP001152795"/>
    </source>
</evidence>
<organism evidence="1 2">
    <name type="scientific">Paramuricea clavata</name>
    <name type="common">Red gorgonian</name>
    <name type="synonym">Violescent sea-whip</name>
    <dbReference type="NCBI Taxonomy" id="317549"/>
    <lineage>
        <taxon>Eukaryota</taxon>
        <taxon>Metazoa</taxon>
        <taxon>Cnidaria</taxon>
        <taxon>Anthozoa</taxon>
        <taxon>Octocorallia</taxon>
        <taxon>Malacalcyonacea</taxon>
        <taxon>Plexauridae</taxon>
        <taxon>Paramuricea</taxon>
    </lineage>
</organism>
<keyword evidence="2" id="KW-1185">Reference proteome</keyword>
<proteinExistence type="predicted"/>
<gene>
    <name evidence="1" type="ORF">PACLA_8A010599</name>
</gene>
<comment type="caution">
    <text evidence="1">The sequence shown here is derived from an EMBL/GenBank/DDBJ whole genome shotgun (WGS) entry which is preliminary data.</text>
</comment>
<dbReference type="Proteomes" id="UP001152795">
    <property type="component" value="Unassembled WGS sequence"/>
</dbReference>
<evidence type="ECO:0000313" key="1">
    <source>
        <dbReference type="EMBL" id="CAB3992042.1"/>
    </source>
</evidence>
<reference evidence="1" key="1">
    <citation type="submission" date="2020-04" db="EMBL/GenBank/DDBJ databases">
        <authorList>
            <person name="Alioto T."/>
            <person name="Alioto T."/>
            <person name="Gomez Garrido J."/>
        </authorList>
    </citation>
    <scope>NUCLEOTIDE SEQUENCE</scope>
    <source>
        <strain evidence="1">A484AB</strain>
    </source>
</reference>